<gene>
    <name evidence="6" type="ORF">VTL71DRAFT_8985</name>
</gene>
<evidence type="ECO:0000256" key="2">
    <source>
        <dbReference type="ARBA" id="ARBA00022723"/>
    </source>
</evidence>
<dbReference type="SMART" id="SM00066">
    <property type="entry name" value="GAL4"/>
    <property type="match status" value="1"/>
</dbReference>
<protein>
    <recommendedName>
        <fullName evidence="5">Zn(2)-C6 fungal-type domain-containing protein</fullName>
    </recommendedName>
</protein>
<evidence type="ECO:0000256" key="3">
    <source>
        <dbReference type="ARBA" id="ARBA00023242"/>
    </source>
</evidence>
<keyword evidence="3" id="KW-0539">Nucleus</keyword>
<feature type="region of interest" description="Disordered" evidence="4">
    <location>
        <begin position="543"/>
        <end position="568"/>
    </location>
</feature>
<dbReference type="SUPFAM" id="SSF57701">
    <property type="entry name" value="Zn2/Cys6 DNA-binding domain"/>
    <property type="match status" value="1"/>
</dbReference>
<dbReference type="PANTHER" id="PTHR31001">
    <property type="entry name" value="UNCHARACTERIZED TRANSCRIPTIONAL REGULATORY PROTEIN"/>
    <property type="match status" value="1"/>
</dbReference>
<dbReference type="Gene3D" id="4.10.240.10">
    <property type="entry name" value="Zn(2)-C6 fungal-type DNA-binding domain"/>
    <property type="match status" value="1"/>
</dbReference>
<comment type="caution">
    <text evidence="6">The sequence shown here is derived from an EMBL/GenBank/DDBJ whole genome shotgun (WGS) entry which is preliminary data.</text>
</comment>
<feature type="compositionally biased region" description="Polar residues" evidence="4">
    <location>
        <begin position="16"/>
        <end position="28"/>
    </location>
</feature>
<dbReference type="EMBL" id="JAZHXI010000020">
    <property type="protein sequence ID" value="KAL2060933.1"/>
    <property type="molecule type" value="Genomic_DNA"/>
</dbReference>
<dbReference type="Pfam" id="PF00172">
    <property type="entry name" value="Zn_clus"/>
    <property type="match status" value="1"/>
</dbReference>
<evidence type="ECO:0000256" key="1">
    <source>
        <dbReference type="ARBA" id="ARBA00004123"/>
    </source>
</evidence>
<dbReference type="CDD" id="cd00067">
    <property type="entry name" value="GAL4"/>
    <property type="match status" value="1"/>
</dbReference>
<dbReference type="InterPro" id="IPR007219">
    <property type="entry name" value="XnlR_reg_dom"/>
</dbReference>
<reference evidence="6 7" key="1">
    <citation type="journal article" date="2024" name="Commun. Biol.">
        <title>Comparative genomic analysis of thermophilic fungi reveals convergent evolutionary adaptations and gene losses.</title>
        <authorList>
            <person name="Steindorff A.S."/>
            <person name="Aguilar-Pontes M.V."/>
            <person name="Robinson A.J."/>
            <person name="Andreopoulos B."/>
            <person name="LaButti K."/>
            <person name="Kuo A."/>
            <person name="Mondo S."/>
            <person name="Riley R."/>
            <person name="Otillar R."/>
            <person name="Haridas S."/>
            <person name="Lipzen A."/>
            <person name="Grimwood J."/>
            <person name="Schmutz J."/>
            <person name="Clum A."/>
            <person name="Reid I.D."/>
            <person name="Moisan M.C."/>
            <person name="Butler G."/>
            <person name="Nguyen T.T.M."/>
            <person name="Dewar K."/>
            <person name="Conant G."/>
            <person name="Drula E."/>
            <person name="Henrissat B."/>
            <person name="Hansel C."/>
            <person name="Singer S."/>
            <person name="Hutchinson M.I."/>
            <person name="de Vries R.P."/>
            <person name="Natvig D.O."/>
            <person name="Powell A.J."/>
            <person name="Tsang A."/>
            <person name="Grigoriev I.V."/>
        </authorList>
    </citation>
    <scope>NUCLEOTIDE SEQUENCE [LARGE SCALE GENOMIC DNA]</scope>
    <source>
        <strain evidence="6 7">CBS 494.80</strain>
    </source>
</reference>
<dbReference type="SMART" id="SM00906">
    <property type="entry name" value="Fungal_trans"/>
    <property type="match status" value="1"/>
</dbReference>
<dbReference type="CDD" id="cd12148">
    <property type="entry name" value="fungal_TF_MHR"/>
    <property type="match status" value="1"/>
</dbReference>
<keyword evidence="7" id="KW-1185">Reference proteome</keyword>
<evidence type="ECO:0000259" key="5">
    <source>
        <dbReference type="PROSITE" id="PS50048"/>
    </source>
</evidence>
<accession>A0ABR4BTJ2</accession>
<sequence length="619" mass="69044">MEYPDQLLPTSPPSGLYNSISPTATDSTFDARPIKHELEDGYPEQPRKRQKRNKPTLSCEECVERKTKCDRGRPDCIACTKRQTECKYSSIANVLEETKPSTSNSNVRMTKPSKEKTKRNTFQGPKQAPNPHERSVSRGSTSSSIGLLSNIPYSHPSASNVFGIGSEHPFANYWTCQGGLAETISVLPDKLQADILLDRYFECVDPVYPMIHRQTFYADYEHFWALPPSEKSLVDGALVALIFTMLATGTQFVTTTGSKERQQTAEFYVSAAHQSLRMSSYLNKASIRSIQAMVLITYFLINDNHASDGWAFAGILIRQAYAMGLHRDPNIVCPSASVFDKQQRRKLWQAVLLQDTFLTVLLSLPPSATHTDVSVSDLTDDSSSIANANPTDTAYIRGCWTLANLVQESICSPRSLDLPISSTSRQKTKLLNQFSTVFKSFPEIFRSFTPSPSNSLSLLKTNKRTILQTLFLTSNYYHNVMLVHSSPSPDVPIDVRGALDAAHSAIGAFFRLFELFESEARVWWVFNHRAFLEACCIGDLMRGEEEEDEGESGQREGNMNGNGYGVGGTRMQSQELVFVRGREDILQMINIMRLMSEGQDGSQGSAMALTRVTVLSTYL</sequence>
<dbReference type="Pfam" id="PF04082">
    <property type="entry name" value="Fungal_trans"/>
    <property type="match status" value="1"/>
</dbReference>
<feature type="region of interest" description="Disordered" evidence="4">
    <location>
        <begin position="97"/>
        <end position="142"/>
    </location>
</feature>
<organism evidence="6 7">
    <name type="scientific">Oculimacula yallundae</name>
    <dbReference type="NCBI Taxonomy" id="86028"/>
    <lineage>
        <taxon>Eukaryota</taxon>
        <taxon>Fungi</taxon>
        <taxon>Dikarya</taxon>
        <taxon>Ascomycota</taxon>
        <taxon>Pezizomycotina</taxon>
        <taxon>Leotiomycetes</taxon>
        <taxon>Helotiales</taxon>
        <taxon>Ploettnerulaceae</taxon>
        <taxon>Oculimacula</taxon>
    </lineage>
</organism>
<evidence type="ECO:0000313" key="6">
    <source>
        <dbReference type="EMBL" id="KAL2060933.1"/>
    </source>
</evidence>
<dbReference type="PANTHER" id="PTHR31001:SF81">
    <property type="entry name" value="ZN(II)2CYS6 TRANSCRIPTION FACTOR"/>
    <property type="match status" value="1"/>
</dbReference>
<evidence type="ECO:0000256" key="4">
    <source>
        <dbReference type="SAM" id="MobiDB-lite"/>
    </source>
</evidence>
<dbReference type="InterPro" id="IPR050613">
    <property type="entry name" value="Sec_Metabolite_Reg"/>
</dbReference>
<comment type="subcellular location">
    <subcellularLocation>
        <location evidence="1">Nucleus</location>
    </subcellularLocation>
</comment>
<proteinExistence type="predicted"/>
<feature type="domain" description="Zn(2)-C6 fungal-type" evidence="5">
    <location>
        <begin position="58"/>
        <end position="88"/>
    </location>
</feature>
<dbReference type="PROSITE" id="PS50048">
    <property type="entry name" value="ZN2_CY6_FUNGAL_2"/>
    <property type="match status" value="1"/>
</dbReference>
<evidence type="ECO:0000313" key="7">
    <source>
        <dbReference type="Proteomes" id="UP001595075"/>
    </source>
</evidence>
<dbReference type="Proteomes" id="UP001595075">
    <property type="component" value="Unassembled WGS sequence"/>
</dbReference>
<dbReference type="InterPro" id="IPR001138">
    <property type="entry name" value="Zn2Cys6_DnaBD"/>
</dbReference>
<feature type="region of interest" description="Disordered" evidence="4">
    <location>
        <begin position="1"/>
        <end position="57"/>
    </location>
</feature>
<name>A0ABR4BTJ2_9HELO</name>
<keyword evidence="2" id="KW-0479">Metal-binding</keyword>
<dbReference type="InterPro" id="IPR036864">
    <property type="entry name" value="Zn2-C6_fun-type_DNA-bd_sf"/>
</dbReference>